<evidence type="ECO:0000313" key="13">
    <source>
        <dbReference type="EMBL" id="KOA20870.1"/>
    </source>
</evidence>
<dbReference type="PROSITE" id="PS50106">
    <property type="entry name" value="PDZ"/>
    <property type="match status" value="1"/>
</dbReference>
<keyword evidence="14" id="KW-1185">Reference proteome</keyword>
<dbReference type="NCBIfam" id="TIGR00054">
    <property type="entry name" value="RIP metalloprotease RseP"/>
    <property type="match status" value="1"/>
</dbReference>
<feature type="transmembrane region" description="Helical" evidence="11">
    <location>
        <begin position="94"/>
        <end position="116"/>
    </location>
</feature>
<keyword evidence="4 13" id="KW-0645">Protease</keyword>
<feature type="transmembrane region" description="Helical" evidence="11">
    <location>
        <begin position="7"/>
        <end position="26"/>
    </location>
</feature>
<dbReference type="GO" id="GO:0004222">
    <property type="term" value="F:metalloendopeptidase activity"/>
    <property type="evidence" value="ECO:0007669"/>
    <property type="project" value="InterPro"/>
</dbReference>
<dbReference type="PATRIC" id="fig|1121318.3.peg.461"/>
<reference evidence="14" key="1">
    <citation type="submission" date="2015-08" db="EMBL/GenBank/DDBJ databases">
        <title>Genome sequence of the strict anaerobe Clostridium homopropionicum LuHBu1 (DSM 5847T).</title>
        <authorList>
            <person name="Poehlein A."/>
            <person name="Beck M."/>
            <person name="Schiel-Bengelsdorf B."/>
            <person name="Bengelsdorf F.R."/>
            <person name="Daniel R."/>
            <person name="Duerre P."/>
        </authorList>
    </citation>
    <scope>NUCLEOTIDE SEQUENCE [LARGE SCALE GENOMIC DNA]</scope>
    <source>
        <strain evidence="14">DSM 5847</strain>
    </source>
</reference>
<dbReference type="STRING" id="36844.SAMN04488501_104262"/>
<proteinExistence type="inferred from homology"/>
<evidence type="ECO:0000256" key="2">
    <source>
        <dbReference type="ARBA" id="ARBA00004141"/>
    </source>
</evidence>
<comment type="similarity">
    <text evidence="3 11">Belongs to the peptidase M50B family.</text>
</comment>
<dbReference type="CDD" id="cd06163">
    <property type="entry name" value="S2P-M50_PDZ_RseP-like"/>
    <property type="match status" value="1"/>
</dbReference>
<evidence type="ECO:0000256" key="10">
    <source>
        <dbReference type="ARBA" id="ARBA00023136"/>
    </source>
</evidence>
<evidence type="ECO:0000313" key="14">
    <source>
        <dbReference type="Proteomes" id="UP000037043"/>
    </source>
</evidence>
<dbReference type="Gene3D" id="2.30.42.10">
    <property type="match status" value="1"/>
</dbReference>
<protein>
    <recommendedName>
        <fullName evidence="11">Zinc metalloprotease</fullName>
        <ecNumber evidence="11">3.4.24.-</ecNumber>
    </recommendedName>
</protein>
<accession>A0A0L6ZD21</accession>
<evidence type="ECO:0000256" key="11">
    <source>
        <dbReference type="RuleBase" id="RU362031"/>
    </source>
</evidence>
<comment type="cofactor">
    <cofactor evidence="1 11">
        <name>Zn(2+)</name>
        <dbReference type="ChEBI" id="CHEBI:29105"/>
    </cofactor>
</comment>
<dbReference type="CDD" id="cd23081">
    <property type="entry name" value="cpPDZ_EcRseP-like"/>
    <property type="match status" value="1"/>
</dbReference>
<dbReference type="SMART" id="SM00228">
    <property type="entry name" value="PDZ"/>
    <property type="match status" value="1"/>
</dbReference>
<dbReference type="GO" id="GO:0016020">
    <property type="term" value="C:membrane"/>
    <property type="evidence" value="ECO:0007669"/>
    <property type="project" value="UniProtKB-SubCell"/>
</dbReference>
<feature type="transmembrane region" description="Helical" evidence="11">
    <location>
        <begin position="285"/>
        <end position="301"/>
    </location>
</feature>
<evidence type="ECO:0000256" key="8">
    <source>
        <dbReference type="ARBA" id="ARBA00022989"/>
    </source>
</evidence>
<dbReference type="InterPro" id="IPR036034">
    <property type="entry name" value="PDZ_sf"/>
</dbReference>
<dbReference type="InterPro" id="IPR004387">
    <property type="entry name" value="Pept_M50_Zn"/>
</dbReference>
<evidence type="ECO:0000256" key="5">
    <source>
        <dbReference type="ARBA" id="ARBA00022692"/>
    </source>
</evidence>
<dbReference type="Pfam" id="PF17820">
    <property type="entry name" value="PDZ_6"/>
    <property type="match status" value="1"/>
</dbReference>
<feature type="transmembrane region" description="Helical" evidence="11">
    <location>
        <begin position="313"/>
        <end position="331"/>
    </location>
</feature>
<keyword evidence="11" id="KW-0479">Metal-binding</keyword>
<dbReference type="SUPFAM" id="SSF50156">
    <property type="entry name" value="PDZ domain-like"/>
    <property type="match status" value="1"/>
</dbReference>
<keyword evidence="7 11" id="KW-0862">Zinc</keyword>
<evidence type="ECO:0000256" key="1">
    <source>
        <dbReference type="ARBA" id="ARBA00001947"/>
    </source>
</evidence>
<feature type="domain" description="PDZ" evidence="12">
    <location>
        <begin position="123"/>
        <end position="153"/>
    </location>
</feature>
<dbReference type="InterPro" id="IPR041489">
    <property type="entry name" value="PDZ_6"/>
</dbReference>
<feature type="transmembrane region" description="Helical" evidence="11">
    <location>
        <begin position="261"/>
        <end position="279"/>
    </location>
</feature>
<comment type="caution">
    <text evidence="13">The sequence shown here is derived from an EMBL/GenBank/DDBJ whole genome shotgun (WGS) entry which is preliminary data.</text>
</comment>
<evidence type="ECO:0000256" key="6">
    <source>
        <dbReference type="ARBA" id="ARBA00022801"/>
    </source>
</evidence>
<dbReference type="EC" id="3.4.24.-" evidence="11"/>
<dbReference type="GO" id="GO:0006508">
    <property type="term" value="P:proteolysis"/>
    <property type="evidence" value="ECO:0007669"/>
    <property type="project" value="UniProtKB-KW"/>
</dbReference>
<evidence type="ECO:0000256" key="4">
    <source>
        <dbReference type="ARBA" id="ARBA00022670"/>
    </source>
</evidence>
<evidence type="ECO:0000259" key="12">
    <source>
        <dbReference type="PROSITE" id="PS50106"/>
    </source>
</evidence>
<dbReference type="GO" id="GO:0046872">
    <property type="term" value="F:metal ion binding"/>
    <property type="evidence" value="ECO:0007669"/>
    <property type="project" value="UniProtKB-KW"/>
</dbReference>
<keyword evidence="5 11" id="KW-0812">Transmembrane</keyword>
<dbReference type="AlphaFoldDB" id="A0A0L6ZD21"/>
<keyword evidence="8 11" id="KW-1133">Transmembrane helix</keyword>
<dbReference type="Pfam" id="PF02163">
    <property type="entry name" value="Peptidase_M50"/>
    <property type="match status" value="1"/>
</dbReference>
<sequence length="340" mass="37516">MPIIMNIIFVIMSFSILVIIHELGHFCMAKFNDVKVLEFAIGMGPKIFSINGKETTYSIRAVPIGGYVRMLGEEGETTDIRAFSNKSPLRRLSIVAAGPIMNFILAIVLFSIVSSLKGYLIPIVSKVVPESPAMVSGIKPGDKILQVNNSKIKTWEDFVTQVNISKGNSLNVILERDNEKKSLVITPKKDEKDGTYKVGVYSTFIEKPTVFQSVAYGLDETGSTIKQTILSLGMIFKGEASKNDIGGPVTIMRVTWEVSKAGLINLIAFSAFISIQLGIFNLLPFPALDGFWIFVSLYQIITRKEVDKNKIGVINTIGFALLLLLMVLVTIKDVLYPIKL</sequence>
<dbReference type="InterPro" id="IPR008915">
    <property type="entry name" value="Peptidase_M50"/>
</dbReference>
<evidence type="ECO:0000256" key="9">
    <source>
        <dbReference type="ARBA" id="ARBA00023049"/>
    </source>
</evidence>
<comment type="subcellular location">
    <subcellularLocation>
        <location evidence="2">Membrane</location>
        <topology evidence="2">Multi-pass membrane protein</topology>
    </subcellularLocation>
</comment>
<evidence type="ECO:0000256" key="3">
    <source>
        <dbReference type="ARBA" id="ARBA00007931"/>
    </source>
</evidence>
<dbReference type="InterPro" id="IPR001478">
    <property type="entry name" value="PDZ"/>
</dbReference>
<keyword evidence="6 11" id="KW-0378">Hydrolase</keyword>
<dbReference type="PANTHER" id="PTHR42837:SF2">
    <property type="entry name" value="MEMBRANE METALLOPROTEASE ARASP2, CHLOROPLASTIC-RELATED"/>
    <property type="match status" value="1"/>
</dbReference>
<name>A0A0L6ZD21_9CLOT</name>
<keyword evidence="9 11" id="KW-0482">Metalloprotease</keyword>
<dbReference type="PANTHER" id="PTHR42837">
    <property type="entry name" value="REGULATOR OF SIGMA-E PROTEASE RSEP"/>
    <property type="match status" value="1"/>
</dbReference>
<evidence type="ECO:0000256" key="7">
    <source>
        <dbReference type="ARBA" id="ARBA00022833"/>
    </source>
</evidence>
<keyword evidence="10 11" id="KW-0472">Membrane</keyword>
<organism evidence="13 14">
    <name type="scientific">Clostridium homopropionicum DSM 5847</name>
    <dbReference type="NCBI Taxonomy" id="1121318"/>
    <lineage>
        <taxon>Bacteria</taxon>
        <taxon>Bacillati</taxon>
        <taxon>Bacillota</taxon>
        <taxon>Clostridia</taxon>
        <taxon>Eubacteriales</taxon>
        <taxon>Clostridiaceae</taxon>
        <taxon>Clostridium</taxon>
    </lineage>
</organism>
<dbReference type="Proteomes" id="UP000037043">
    <property type="component" value="Unassembled WGS sequence"/>
</dbReference>
<gene>
    <name evidence="13" type="primary">rasP</name>
    <name evidence="13" type="ORF">CLHOM_04580</name>
</gene>
<dbReference type="EMBL" id="LHUR01000011">
    <property type="protein sequence ID" value="KOA20870.1"/>
    <property type="molecule type" value="Genomic_DNA"/>
</dbReference>